<feature type="domain" description="Tudor" evidence="6">
    <location>
        <begin position="466"/>
        <end position="528"/>
    </location>
</feature>
<reference evidence="9" key="2">
    <citation type="submission" date="2025-08" db="UniProtKB">
        <authorList>
            <consortium name="RefSeq"/>
        </authorList>
    </citation>
    <scope>IDENTIFICATION</scope>
    <source>
        <strain evidence="9">MV-25-SWS-2005</strain>
        <tissue evidence="9">Whole body</tissue>
    </source>
</reference>
<reference evidence="8" key="1">
    <citation type="submission" date="2024-06" db="UniProtKB">
        <authorList>
            <consortium name="RefSeq"/>
        </authorList>
    </citation>
    <scope>NUCLEOTIDE SEQUENCE [LARGE SCALE GENOMIC DNA]</scope>
    <source>
        <strain evidence="8">MV2-25</strain>
    </source>
</reference>
<feature type="domain" description="HTH OST-type" evidence="7">
    <location>
        <begin position="6"/>
        <end position="80"/>
    </location>
</feature>
<evidence type="ECO:0000256" key="2">
    <source>
        <dbReference type="ARBA" id="ARBA00022490"/>
    </source>
</evidence>
<dbReference type="AlphaFoldDB" id="A0A6I8UWX6"/>
<keyword evidence="4" id="KW-0221">Differentiation</keyword>
<evidence type="ECO:0000313" key="8">
    <source>
        <dbReference type="Proteomes" id="UP000001819"/>
    </source>
</evidence>
<evidence type="ECO:0000256" key="3">
    <source>
        <dbReference type="ARBA" id="ARBA00022737"/>
    </source>
</evidence>
<keyword evidence="4" id="KW-0744">Spermatogenesis</keyword>
<dbReference type="PROSITE" id="PS50304">
    <property type="entry name" value="TUDOR"/>
    <property type="match status" value="1"/>
</dbReference>
<dbReference type="InterPro" id="IPR002999">
    <property type="entry name" value="Tudor"/>
</dbReference>
<evidence type="ECO:0000259" key="7">
    <source>
        <dbReference type="PROSITE" id="PS51644"/>
    </source>
</evidence>
<dbReference type="InterPro" id="IPR025605">
    <property type="entry name" value="OST-HTH/LOTUS_dom"/>
</dbReference>
<dbReference type="GO" id="GO:0034587">
    <property type="term" value="P:piRNA processing"/>
    <property type="evidence" value="ECO:0007669"/>
    <property type="project" value="TreeGrafter"/>
</dbReference>
<dbReference type="PANTHER" id="PTHR22948:SF29">
    <property type="entry name" value="FI02030P-RELATED"/>
    <property type="match status" value="1"/>
</dbReference>
<evidence type="ECO:0000256" key="4">
    <source>
        <dbReference type="ARBA" id="ARBA00022871"/>
    </source>
</evidence>
<dbReference type="Gene3D" id="2.40.50.90">
    <property type="match status" value="1"/>
</dbReference>
<accession>A0A6I8UWX6</accession>
<evidence type="ECO:0000313" key="9">
    <source>
        <dbReference type="RefSeq" id="XP_001361885.4"/>
    </source>
</evidence>
<evidence type="ECO:0000256" key="5">
    <source>
        <dbReference type="SAM" id="MobiDB-lite"/>
    </source>
</evidence>
<dbReference type="PANTHER" id="PTHR22948">
    <property type="entry name" value="TUDOR DOMAIN CONTAINING PROTEIN"/>
    <property type="match status" value="1"/>
</dbReference>
<dbReference type="Pfam" id="PF00567">
    <property type="entry name" value="TUDOR"/>
    <property type="match status" value="1"/>
</dbReference>
<proteinExistence type="predicted"/>
<dbReference type="KEGG" id="dpo:4805490"/>
<dbReference type="SMART" id="SM00333">
    <property type="entry name" value="TUDOR"/>
    <property type="match status" value="1"/>
</dbReference>
<keyword evidence="3" id="KW-0677">Repeat</keyword>
<evidence type="ECO:0000259" key="6">
    <source>
        <dbReference type="PROSITE" id="PS50304"/>
    </source>
</evidence>
<dbReference type="InterPro" id="IPR035437">
    <property type="entry name" value="SNase_OB-fold_sf"/>
</dbReference>
<dbReference type="InParanoid" id="A0A6I8UWX6"/>
<dbReference type="RefSeq" id="XP_001361885.4">
    <property type="nucleotide sequence ID" value="XM_001361848.5"/>
</dbReference>
<dbReference type="SUPFAM" id="SSF63748">
    <property type="entry name" value="Tudor/PWWP/MBT"/>
    <property type="match status" value="1"/>
</dbReference>
<dbReference type="Gene3D" id="3.30.420.610">
    <property type="entry name" value="LOTUS domain-like"/>
    <property type="match status" value="1"/>
</dbReference>
<organism evidence="8 9">
    <name type="scientific">Drosophila pseudoobscura pseudoobscura</name>
    <name type="common">Fruit fly</name>
    <dbReference type="NCBI Taxonomy" id="46245"/>
    <lineage>
        <taxon>Eukaryota</taxon>
        <taxon>Metazoa</taxon>
        <taxon>Ecdysozoa</taxon>
        <taxon>Arthropoda</taxon>
        <taxon>Hexapoda</taxon>
        <taxon>Insecta</taxon>
        <taxon>Pterygota</taxon>
        <taxon>Neoptera</taxon>
        <taxon>Endopterygota</taxon>
        <taxon>Diptera</taxon>
        <taxon>Brachycera</taxon>
        <taxon>Muscomorpha</taxon>
        <taxon>Ephydroidea</taxon>
        <taxon>Drosophilidae</taxon>
        <taxon>Drosophila</taxon>
        <taxon>Sophophora</taxon>
    </lineage>
</organism>
<dbReference type="ExpressionAtlas" id="A0A6I8UWX6">
    <property type="expression patterns" value="baseline"/>
</dbReference>
<dbReference type="CDD" id="cd09972">
    <property type="entry name" value="LOTUS_TDRD_OSKAR"/>
    <property type="match status" value="1"/>
</dbReference>
<name>A0A6I8UWX6_DROPS</name>
<gene>
    <name evidence="9" type="primary">tej</name>
</gene>
<dbReference type="GO" id="GO:0007283">
    <property type="term" value="P:spermatogenesis"/>
    <property type="evidence" value="ECO:0007669"/>
    <property type="project" value="UniProtKB-KW"/>
</dbReference>
<dbReference type="GO" id="GO:0043186">
    <property type="term" value="C:P granule"/>
    <property type="evidence" value="ECO:0007669"/>
    <property type="project" value="TreeGrafter"/>
</dbReference>
<feature type="region of interest" description="Disordered" evidence="5">
    <location>
        <begin position="302"/>
        <end position="326"/>
    </location>
</feature>
<keyword evidence="2" id="KW-0963">Cytoplasm</keyword>
<dbReference type="GO" id="GO:0030719">
    <property type="term" value="P:P granule organization"/>
    <property type="evidence" value="ECO:0007669"/>
    <property type="project" value="TreeGrafter"/>
</dbReference>
<dbReference type="FunCoup" id="A0A6I8UWX6">
    <property type="interactions" value="10"/>
</dbReference>
<keyword evidence="8" id="KW-1185">Reference proteome</keyword>
<dbReference type="PROSITE" id="PS51644">
    <property type="entry name" value="HTH_OST"/>
    <property type="match status" value="1"/>
</dbReference>
<protein>
    <submittedName>
        <fullName evidence="9">Tudor domain-containing protein 7 isoform X1</fullName>
    </submittedName>
</protein>
<dbReference type="InterPro" id="IPR050621">
    <property type="entry name" value="Tudor_domain_containing"/>
</dbReference>
<dbReference type="Proteomes" id="UP000001819">
    <property type="component" value="Chromosome 3"/>
</dbReference>
<dbReference type="InterPro" id="IPR041966">
    <property type="entry name" value="LOTUS-like"/>
</dbReference>
<dbReference type="Gene3D" id="2.30.30.140">
    <property type="match status" value="1"/>
</dbReference>
<dbReference type="Pfam" id="PF12872">
    <property type="entry name" value="OST-HTH"/>
    <property type="match status" value="1"/>
</dbReference>
<sequence>MDTREQLSLVKKIVHSVLVSSPDIMTIHKLSRDYKEIEGSEVPHRQFGHRDVETFLRSIPDVVTVIGSGPMALVYPLATAKSAHIQKFVSRQKIKSRKSKFHAGQKQTFLYNPKPSNLGFINESVSKASSVQMQNPVNTFRPQMYPLVLLPNGQFFNPAFQQPPAYCHWKNAQTNYPINDFNRPQMRVRPSFKQPVLPQRMHNMHNYLQPIRNPNLDQRPHPPRHTLTAIQNQPPIRNPTRELAPSARFDFIVKSFNNLSLAKDDNVPTGEVKKQERTATDEKQLPIKSYRSDDHKVLPNVTVPEKRDPVSEAKQLPTEPYSSDEHKALPNVSAAEKEPVVELGEPDRVVLELAKPKVAVSDVYDSSSDDCKDTDAFPAYAVDHRVLSVDYPRDAVRFDYKLSRLDLEKTLKVNERYCIQLVEVTNPFSFHFWIFDNYDLYHTLSHNIQKVYRDLASTTFTMPKHLMTPGHLCVVCPSNTSVWERAKIVSQRTDNVRKTIEVEFIDTGIVETVYKKDVKFLMEQFANMPPQGMKGRLAYVSPVKSLHWSSKVVSAFKHQVYNRRLFGKVAAIENNIAYMVLVDEDYVNLNRSLIDSGLALRRITA</sequence>
<evidence type="ECO:0000256" key="1">
    <source>
        <dbReference type="ARBA" id="ARBA00004496"/>
    </source>
</evidence>
<comment type="subcellular location">
    <subcellularLocation>
        <location evidence="1">Cytoplasm</location>
    </subcellularLocation>
</comment>
<feature type="region of interest" description="Disordered" evidence="5">
    <location>
        <begin position="262"/>
        <end position="284"/>
    </location>
</feature>